<dbReference type="Proteomes" id="UP001234297">
    <property type="component" value="Chromosome 7"/>
</dbReference>
<proteinExistence type="predicted"/>
<gene>
    <name evidence="1" type="ORF">MRB53_023778</name>
</gene>
<accession>A0ACC2LB18</accession>
<evidence type="ECO:0000313" key="2">
    <source>
        <dbReference type="Proteomes" id="UP001234297"/>
    </source>
</evidence>
<comment type="caution">
    <text evidence="1">The sequence shown here is derived from an EMBL/GenBank/DDBJ whole genome shotgun (WGS) entry which is preliminary data.</text>
</comment>
<name>A0ACC2LB18_PERAE</name>
<reference evidence="1 2" key="1">
    <citation type="journal article" date="2022" name="Hortic Res">
        <title>A haplotype resolved chromosomal level avocado genome allows analysis of novel avocado genes.</title>
        <authorList>
            <person name="Nath O."/>
            <person name="Fletcher S.J."/>
            <person name="Hayward A."/>
            <person name="Shaw L.M."/>
            <person name="Masouleh A.K."/>
            <person name="Furtado A."/>
            <person name="Henry R.J."/>
            <person name="Mitter N."/>
        </authorList>
    </citation>
    <scope>NUCLEOTIDE SEQUENCE [LARGE SCALE GENOMIC DNA]</scope>
    <source>
        <strain evidence="2">cv. Hass</strain>
    </source>
</reference>
<evidence type="ECO:0000313" key="1">
    <source>
        <dbReference type="EMBL" id="KAJ8630455.1"/>
    </source>
</evidence>
<dbReference type="EMBL" id="CM056815">
    <property type="protein sequence ID" value="KAJ8630455.1"/>
    <property type="molecule type" value="Genomic_DNA"/>
</dbReference>
<protein>
    <submittedName>
        <fullName evidence="1">Uncharacterized protein</fullName>
    </submittedName>
</protein>
<keyword evidence="2" id="KW-1185">Reference proteome</keyword>
<sequence>MRLGSFEPIGSRCRSRAEPKNDVLSLEGGLDKRTCNEPERGSRTFHRLREGLDLGERAGVKKGEDIDRVSETKFPSISIRITKGRITEKEISRITSGDDRASMTSGDDDARYQRRFLDRGRW</sequence>
<organism evidence="1 2">
    <name type="scientific">Persea americana</name>
    <name type="common">Avocado</name>
    <dbReference type="NCBI Taxonomy" id="3435"/>
    <lineage>
        <taxon>Eukaryota</taxon>
        <taxon>Viridiplantae</taxon>
        <taxon>Streptophyta</taxon>
        <taxon>Embryophyta</taxon>
        <taxon>Tracheophyta</taxon>
        <taxon>Spermatophyta</taxon>
        <taxon>Magnoliopsida</taxon>
        <taxon>Magnoliidae</taxon>
        <taxon>Laurales</taxon>
        <taxon>Lauraceae</taxon>
        <taxon>Persea</taxon>
    </lineage>
</organism>